<evidence type="ECO:0000313" key="3">
    <source>
        <dbReference type="Proteomes" id="UP000234681"/>
    </source>
</evidence>
<evidence type="ECO:0000313" key="2">
    <source>
        <dbReference type="EMBL" id="EDL87838.1"/>
    </source>
</evidence>
<organism evidence="2 3">
    <name type="scientific">Rattus norvegicus</name>
    <name type="common">Rat</name>
    <dbReference type="NCBI Taxonomy" id="10116"/>
    <lineage>
        <taxon>Eukaryota</taxon>
        <taxon>Metazoa</taxon>
        <taxon>Chordata</taxon>
        <taxon>Craniata</taxon>
        <taxon>Vertebrata</taxon>
        <taxon>Euteleostomi</taxon>
        <taxon>Mammalia</taxon>
        <taxon>Eutheria</taxon>
        <taxon>Euarchontoglires</taxon>
        <taxon>Glires</taxon>
        <taxon>Rodentia</taxon>
        <taxon>Myomorpha</taxon>
        <taxon>Muroidea</taxon>
        <taxon>Muridae</taxon>
        <taxon>Murinae</taxon>
        <taxon>Rattus</taxon>
    </lineage>
</organism>
<dbReference type="Proteomes" id="UP000234681">
    <property type="component" value="Chromosome 20"/>
</dbReference>
<proteinExistence type="predicted"/>
<sequence>MVPSQEEPAAAERETNEAQPPGPAPSDDAPLPVPGPSDVSDGSVEKVEVELTRSTGNQEPPEPPEGGWGWLVMLAAMWCNGSVFGIQNAYGVLFVSMLETFGAKDDDNMAFKADPQ</sequence>
<evidence type="ECO:0000313" key="4">
    <source>
        <dbReference type="RGD" id="69197"/>
    </source>
</evidence>
<reference evidence="3" key="1">
    <citation type="submission" date="2005-09" db="EMBL/GenBank/DDBJ databases">
        <authorList>
            <person name="Mural R.J."/>
            <person name="Li P.W."/>
            <person name="Adams M.D."/>
            <person name="Amanatides P.G."/>
            <person name="Baden-Tillson H."/>
            <person name="Barnstead M."/>
            <person name="Chin S.H."/>
            <person name="Dew I."/>
            <person name="Evans C.A."/>
            <person name="Ferriera S."/>
            <person name="Flanigan M."/>
            <person name="Fosler C."/>
            <person name="Glodek A."/>
            <person name="Gu Z."/>
            <person name="Holt R.A."/>
            <person name="Jennings D."/>
            <person name="Kraft C.L."/>
            <person name="Lu F."/>
            <person name="Nguyen T."/>
            <person name="Nusskern D.R."/>
            <person name="Pfannkoch C.M."/>
            <person name="Sitter C."/>
            <person name="Sutton G.G."/>
            <person name="Venter J.C."/>
            <person name="Wang Z."/>
            <person name="Woodage T."/>
            <person name="Zheng X.H."/>
            <person name="Zhong F."/>
        </authorList>
    </citation>
    <scope>NUCLEOTIDE SEQUENCE [LARGE SCALE GENOMIC DNA]</scope>
    <source>
        <strain>BN</strain>
        <strain evidence="3">Sprague-Dawley</strain>
    </source>
</reference>
<gene>
    <name evidence="2 4" type="primary">Slc16a10</name>
    <name evidence="2" type="ORF">rCG_19999</name>
</gene>
<name>A6KII3_RAT</name>
<dbReference type="RGD" id="69197">
    <property type="gene designation" value="Slc16a10"/>
</dbReference>
<accession>A6KII3</accession>
<protein>
    <submittedName>
        <fullName evidence="2">Solute carrier family 16 (Monocarboxylic acid transporters), member 10, isoform CRA_d</fullName>
    </submittedName>
</protein>
<dbReference type="AlphaFoldDB" id="A6KII3"/>
<evidence type="ECO:0000256" key="1">
    <source>
        <dbReference type="SAM" id="MobiDB-lite"/>
    </source>
</evidence>
<dbReference type="EMBL" id="CH474051">
    <property type="protein sequence ID" value="EDL87838.1"/>
    <property type="molecule type" value="Genomic_DNA"/>
</dbReference>
<feature type="region of interest" description="Disordered" evidence="1">
    <location>
        <begin position="1"/>
        <end position="68"/>
    </location>
</feature>